<dbReference type="AlphaFoldDB" id="A0A418NHS9"/>
<keyword evidence="8" id="KW-1185">Reference proteome</keyword>
<keyword evidence="5 6" id="KW-0472">Membrane</keyword>
<feature type="transmembrane region" description="Helical" evidence="6">
    <location>
        <begin position="90"/>
        <end position="109"/>
    </location>
</feature>
<dbReference type="InterPro" id="IPR004307">
    <property type="entry name" value="TspO_MBR"/>
</dbReference>
<comment type="subcellular location">
    <subcellularLocation>
        <location evidence="1">Membrane</location>
        <topology evidence="1">Multi-pass membrane protein</topology>
    </subcellularLocation>
</comment>
<evidence type="ECO:0000256" key="4">
    <source>
        <dbReference type="ARBA" id="ARBA00022989"/>
    </source>
</evidence>
<proteinExistence type="inferred from homology"/>
<dbReference type="EMBL" id="QXFK01000016">
    <property type="protein sequence ID" value="RIV78211.1"/>
    <property type="molecule type" value="Genomic_DNA"/>
</dbReference>
<dbReference type="Proteomes" id="UP000285092">
    <property type="component" value="Unassembled WGS sequence"/>
</dbReference>
<gene>
    <name evidence="7" type="ORF">D2V04_10130</name>
</gene>
<dbReference type="GO" id="GO:0033013">
    <property type="term" value="P:tetrapyrrole metabolic process"/>
    <property type="evidence" value="ECO:0007669"/>
    <property type="project" value="UniProtKB-ARBA"/>
</dbReference>
<dbReference type="FunFam" id="1.20.1260.100:FF:000001">
    <property type="entry name" value="translocator protein 2"/>
    <property type="match status" value="1"/>
</dbReference>
<protein>
    <submittedName>
        <fullName evidence="7">Tryptophan-rich sensory protein</fullName>
    </submittedName>
</protein>
<evidence type="ECO:0000256" key="5">
    <source>
        <dbReference type="ARBA" id="ARBA00023136"/>
    </source>
</evidence>
<keyword evidence="4 6" id="KW-1133">Transmembrane helix</keyword>
<organism evidence="7 8">
    <name type="scientific">Pelagerythrobacter aerophilus</name>
    <dbReference type="NCBI Taxonomy" id="2306995"/>
    <lineage>
        <taxon>Bacteria</taxon>
        <taxon>Pseudomonadati</taxon>
        <taxon>Pseudomonadota</taxon>
        <taxon>Alphaproteobacteria</taxon>
        <taxon>Sphingomonadales</taxon>
        <taxon>Erythrobacteraceae</taxon>
        <taxon>Pelagerythrobacter</taxon>
    </lineage>
</organism>
<dbReference type="InterPro" id="IPR038330">
    <property type="entry name" value="TspO/MBR-related_sf"/>
</dbReference>
<evidence type="ECO:0000256" key="6">
    <source>
        <dbReference type="SAM" id="Phobius"/>
    </source>
</evidence>
<dbReference type="OrthoDB" id="9795496at2"/>
<dbReference type="Pfam" id="PF03073">
    <property type="entry name" value="TspO_MBR"/>
    <property type="match status" value="1"/>
</dbReference>
<dbReference type="CDD" id="cd15904">
    <property type="entry name" value="TSPO_MBR"/>
    <property type="match status" value="1"/>
</dbReference>
<accession>A0A418NHS9</accession>
<dbReference type="GO" id="GO:0016020">
    <property type="term" value="C:membrane"/>
    <property type="evidence" value="ECO:0007669"/>
    <property type="project" value="UniProtKB-SubCell"/>
</dbReference>
<evidence type="ECO:0000256" key="1">
    <source>
        <dbReference type="ARBA" id="ARBA00004141"/>
    </source>
</evidence>
<dbReference type="PIRSF" id="PIRSF005859">
    <property type="entry name" value="PBR"/>
    <property type="match status" value="1"/>
</dbReference>
<evidence type="ECO:0000313" key="7">
    <source>
        <dbReference type="EMBL" id="RIV78211.1"/>
    </source>
</evidence>
<dbReference type="Gene3D" id="1.20.1260.100">
    <property type="entry name" value="TspO/MBR protein"/>
    <property type="match status" value="1"/>
</dbReference>
<reference evidence="7 8" key="1">
    <citation type="submission" date="2018-08" db="EMBL/GenBank/DDBJ databases">
        <title>Altererythrobacter sp.Ery1 and Ery12, the genome sequencing of novel strains in genus Alterythrobacter.</title>
        <authorList>
            <person name="Cheng H."/>
            <person name="Wu Y.-H."/>
            <person name="Fang C."/>
            <person name="Xu X.-W."/>
        </authorList>
    </citation>
    <scope>NUCLEOTIDE SEQUENCE [LARGE SCALE GENOMIC DNA]</scope>
    <source>
        <strain evidence="7 8">Ery1</strain>
    </source>
</reference>
<sequence length="185" mass="20040">MTALASRGQLRASVVRWALFTVPACMLLGFLAGNLAQSGPDNEWFAGLTRPGIFPPPMWFGIVWTILYAVMGFALALVCAASGARGRTAAVVLFGAQFVVNLAWTPVFFGLHQIIAALGILLTLDVLVVVTIVLFWRVRRPAALLLLPYLAWILFATLLNYEFLRLNPEADGAGAGRGAVQRIEI</sequence>
<dbReference type="PANTHER" id="PTHR10057:SF0">
    <property type="entry name" value="TRANSLOCATOR PROTEIN"/>
    <property type="match status" value="1"/>
</dbReference>
<name>A0A418NHS9_9SPHN</name>
<comment type="caution">
    <text evidence="7">The sequence shown here is derived from an EMBL/GenBank/DDBJ whole genome shotgun (WGS) entry which is preliminary data.</text>
</comment>
<evidence type="ECO:0000313" key="8">
    <source>
        <dbReference type="Proteomes" id="UP000285092"/>
    </source>
</evidence>
<feature type="transmembrane region" description="Helical" evidence="6">
    <location>
        <begin position="143"/>
        <end position="161"/>
    </location>
</feature>
<evidence type="ECO:0000256" key="3">
    <source>
        <dbReference type="ARBA" id="ARBA00022692"/>
    </source>
</evidence>
<keyword evidence="3 6" id="KW-0812">Transmembrane</keyword>
<feature type="transmembrane region" description="Helical" evidence="6">
    <location>
        <begin position="17"/>
        <end position="37"/>
    </location>
</feature>
<comment type="similarity">
    <text evidence="2">Belongs to the TspO/BZRP family.</text>
</comment>
<dbReference type="RefSeq" id="WP_119513542.1">
    <property type="nucleotide sequence ID" value="NZ_QXFK01000016.1"/>
</dbReference>
<dbReference type="PANTHER" id="PTHR10057">
    <property type="entry name" value="PERIPHERAL-TYPE BENZODIAZEPINE RECEPTOR"/>
    <property type="match status" value="1"/>
</dbReference>
<feature type="transmembrane region" description="Helical" evidence="6">
    <location>
        <begin position="57"/>
        <end position="78"/>
    </location>
</feature>
<evidence type="ECO:0000256" key="2">
    <source>
        <dbReference type="ARBA" id="ARBA00007524"/>
    </source>
</evidence>
<feature type="transmembrane region" description="Helical" evidence="6">
    <location>
        <begin position="115"/>
        <end position="136"/>
    </location>
</feature>